<evidence type="ECO:0000259" key="1">
    <source>
        <dbReference type="Pfam" id="PF01526"/>
    </source>
</evidence>
<gene>
    <name evidence="2" type="ORF">SAMN02745746_02902</name>
</gene>
<dbReference type="EMBL" id="FXAG01000017">
    <property type="protein sequence ID" value="SMF38567.1"/>
    <property type="molecule type" value="Genomic_DNA"/>
</dbReference>
<evidence type="ECO:0000313" key="2">
    <source>
        <dbReference type="EMBL" id="SMF38567.1"/>
    </source>
</evidence>
<keyword evidence="3" id="KW-1185">Reference proteome</keyword>
<dbReference type="Proteomes" id="UP000192920">
    <property type="component" value="Unassembled WGS sequence"/>
</dbReference>
<dbReference type="Pfam" id="PF01526">
    <property type="entry name" value="DDE_Tnp_Tn3"/>
    <property type="match status" value="1"/>
</dbReference>
<evidence type="ECO:0000313" key="3">
    <source>
        <dbReference type="Proteomes" id="UP000192920"/>
    </source>
</evidence>
<protein>
    <submittedName>
        <fullName evidence="2">Tn3 transposase DDE domain-containing protein</fullName>
    </submittedName>
</protein>
<feature type="domain" description="Tn3 transposase DDE" evidence="1">
    <location>
        <begin position="2"/>
        <end position="62"/>
    </location>
</feature>
<sequence>MAAAMMEGVLRHYADMGIERQYRDCHGQSEVAFAFSPILGFDLLSRPKAAARQKQYQPATADAERYGT</sequence>
<reference evidence="3" key="1">
    <citation type="submission" date="2017-04" db="EMBL/GenBank/DDBJ databases">
        <authorList>
            <person name="Varghese N."/>
            <person name="Submissions S."/>
        </authorList>
    </citation>
    <scope>NUCLEOTIDE SEQUENCE [LARGE SCALE GENOMIC DNA]</scope>
    <source>
        <strain evidence="3">DSM 22618</strain>
    </source>
</reference>
<organism evidence="2 3">
    <name type="scientific">Pseudogulbenkiania subflava DSM 22618</name>
    <dbReference type="NCBI Taxonomy" id="1123014"/>
    <lineage>
        <taxon>Bacteria</taxon>
        <taxon>Pseudomonadati</taxon>
        <taxon>Pseudomonadota</taxon>
        <taxon>Betaproteobacteria</taxon>
        <taxon>Neisseriales</taxon>
        <taxon>Chromobacteriaceae</taxon>
        <taxon>Pseudogulbenkiania</taxon>
    </lineage>
</organism>
<name>A0A1Y6C199_9NEIS</name>
<accession>A0A1Y6C199</accession>
<dbReference type="GO" id="GO:0006313">
    <property type="term" value="P:DNA transposition"/>
    <property type="evidence" value="ECO:0007669"/>
    <property type="project" value="InterPro"/>
</dbReference>
<dbReference type="InterPro" id="IPR002513">
    <property type="entry name" value="Tn3_Tnp_DDE_dom"/>
</dbReference>
<dbReference type="AlphaFoldDB" id="A0A1Y6C199"/>
<dbReference type="STRING" id="1123014.SAMN02745746_02902"/>
<proteinExistence type="predicted"/>
<dbReference type="GO" id="GO:0004803">
    <property type="term" value="F:transposase activity"/>
    <property type="evidence" value="ECO:0007669"/>
    <property type="project" value="InterPro"/>
</dbReference>